<proteinExistence type="predicted"/>
<dbReference type="Pfam" id="PF23549">
    <property type="entry name" value="Zn_ribbon_GRF_2"/>
    <property type="match status" value="1"/>
</dbReference>
<name>A0A0M9WFL0_9EURO</name>
<dbReference type="AlphaFoldDB" id="A0A0M9WFL0"/>
<organism evidence="2 3">
    <name type="scientific">Penicillium nordicum</name>
    <dbReference type="NCBI Taxonomy" id="229535"/>
    <lineage>
        <taxon>Eukaryota</taxon>
        <taxon>Fungi</taxon>
        <taxon>Dikarya</taxon>
        <taxon>Ascomycota</taxon>
        <taxon>Pezizomycotina</taxon>
        <taxon>Eurotiomycetes</taxon>
        <taxon>Eurotiomycetidae</taxon>
        <taxon>Eurotiales</taxon>
        <taxon>Aspergillaceae</taxon>
        <taxon>Penicillium</taxon>
    </lineage>
</organism>
<comment type="caution">
    <text evidence="2">The sequence shown here is derived from an EMBL/GenBank/DDBJ whole genome shotgun (WGS) entry which is preliminary data.</text>
</comment>
<evidence type="ECO:0000313" key="3">
    <source>
        <dbReference type="Proteomes" id="UP000037696"/>
    </source>
</evidence>
<evidence type="ECO:0000259" key="1">
    <source>
        <dbReference type="Pfam" id="PF23549"/>
    </source>
</evidence>
<gene>
    <name evidence="2" type="ORF">ACN38_g6067</name>
</gene>
<protein>
    <recommendedName>
        <fullName evidence="1">GRF-like zinc ribbon domain-containing protein</fullName>
    </recommendedName>
</protein>
<dbReference type="Proteomes" id="UP000037696">
    <property type="component" value="Unassembled WGS sequence"/>
</dbReference>
<dbReference type="InterPro" id="IPR056444">
    <property type="entry name" value="Zn_ribbon_GRF_2"/>
</dbReference>
<sequence length="207" mass="23494">MIDSSTSTTSTVSAPLNMVRLWSVLSKAEGSSWAPSRKCYIFIVTIHGCSYLSQRLGLRPRTLIRQQSMNPDNLVNTKTEHITTTAMTITRLQTPRCPRCYEDGMRLKVKEDNANGNAGRPYYKCYPCDRFICFADQRGISPANPLCQCGEYTRRQISGTSKEVQHGIHYVCARGWCWFYEKEVDHGGVQRRVPDRSVGICASYSYI</sequence>
<evidence type="ECO:0000313" key="2">
    <source>
        <dbReference type="EMBL" id="KOS43023.1"/>
    </source>
</evidence>
<keyword evidence="3" id="KW-1185">Reference proteome</keyword>
<reference evidence="2 3" key="1">
    <citation type="submission" date="2015-08" db="EMBL/GenBank/DDBJ databases">
        <title>Genome sequencing of Penicillium nordicum.</title>
        <authorList>
            <person name="Nguyen H.D."/>
            <person name="Seifert K.A."/>
        </authorList>
    </citation>
    <scope>NUCLEOTIDE SEQUENCE [LARGE SCALE GENOMIC DNA]</scope>
    <source>
        <strain evidence="2 3">DAOMC 185683</strain>
    </source>
</reference>
<accession>A0A0M9WFL0</accession>
<feature type="domain" description="GRF-like zinc ribbon" evidence="1">
    <location>
        <begin position="95"/>
        <end position="138"/>
    </location>
</feature>
<dbReference type="OrthoDB" id="4274840at2759"/>
<dbReference type="EMBL" id="LHQQ01000091">
    <property type="protein sequence ID" value="KOS43023.1"/>
    <property type="molecule type" value="Genomic_DNA"/>
</dbReference>